<feature type="compositionally biased region" description="Polar residues" evidence="2">
    <location>
        <begin position="21"/>
        <end position="41"/>
    </location>
</feature>
<feature type="non-terminal residue" evidence="4">
    <location>
        <position position="376"/>
    </location>
</feature>
<dbReference type="SMR" id="G4YR03"/>
<evidence type="ECO:0000313" key="5">
    <source>
        <dbReference type="Proteomes" id="UP000002640"/>
    </source>
</evidence>
<dbReference type="RefSeq" id="XP_009517906.1">
    <property type="nucleotide sequence ID" value="XM_009519611.1"/>
</dbReference>
<evidence type="ECO:0000256" key="2">
    <source>
        <dbReference type="SAM" id="MobiDB-lite"/>
    </source>
</evidence>
<dbReference type="PROSITE" id="PS50067">
    <property type="entry name" value="KINESIN_MOTOR_2"/>
    <property type="match status" value="1"/>
</dbReference>
<comment type="similarity">
    <text evidence="1">Belongs to the TRAFAC class myosin-kinesin ATPase superfamily. Kinesin family.</text>
</comment>
<keyword evidence="5" id="KW-1185">Reference proteome</keyword>
<reference evidence="4 5" key="1">
    <citation type="journal article" date="2006" name="Science">
        <title>Phytophthora genome sequences uncover evolutionary origins and mechanisms of pathogenesis.</title>
        <authorList>
            <person name="Tyler B.M."/>
            <person name="Tripathy S."/>
            <person name="Zhang X."/>
            <person name="Dehal P."/>
            <person name="Jiang R.H."/>
            <person name="Aerts A."/>
            <person name="Arredondo F.D."/>
            <person name="Baxter L."/>
            <person name="Bensasson D."/>
            <person name="Beynon J.L."/>
            <person name="Chapman J."/>
            <person name="Damasceno C.M."/>
            <person name="Dorrance A.E."/>
            <person name="Dou D."/>
            <person name="Dickerman A.W."/>
            <person name="Dubchak I.L."/>
            <person name="Garbelotto M."/>
            <person name="Gijzen M."/>
            <person name="Gordon S.G."/>
            <person name="Govers F."/>
            <person name="Grunwald N.J."/>
            <person name="Huang W."/>
            <person name="Ivors K.L."/>
            <person name="Jones R.W."/>
            <person name="Kamoun S."/>
            <person name="Krampis K."/>
            <person name="Lamour K.H."/>
            <person name="Lee M.K."/>
            <person name="McDonald W.H."/>
            <person name="Medina M."/>
            <person name="Meijer H.J."/>
            <person name="Nordberg E.K."/>
            <person name="Maclean D.J."/>
            <person name="Ospina-Giraldo M.D."/>
            <person name="Morris P.F."/>
            <person name="Phuntumart V."/>
            <person name="Putnam N.H."/>
            <person name="Rash S."/>
            <person name="Rose J.K."/>
            <person name="Sakihama Y."/>
            <person name="Salamov A.A."/>
            <person name="Savidor A."/>
            <person name="Scheuring C.F."/>
            <person name="Smith B.M."/>
            <person name="Sobral B.W."/>
            <person name="Terry A."/>
            <person name="Torto-Alalibo T.A."/>
            <person name="Win J."/>
            <person name="Xu Z."/>
            <person name="Zhang H."/>
            <person name="Grigoriev I.V."/>
            <person name="Rokhsar D.S."/>
            <person name="Boore J.L."/>
        </authorList>
    </citation>
    <scope>NUCLEOTIDE SEQUENCE [LARGE SCALE GENOMIC DNA]</scope>
    <source>
        <strain evidence="4 5">P6497</strain>
    </source>
</reference>
<dbReference type="GO" id="GO:0007018">
    <property type="term" value="P:microtubule-based movement"/>
    <property type="evidence" value="ECO:0007669"/>
    <property type="project" value="InterPro"/>
</dbReference>
<proteinExistence type="inferred from homology"/>
<dbReference type="GO" id="GO:0008017">
    <property type="term" value="F:microtubule binding"/>
    <property type="evidence" value="ECO:0007669"/>
    <property type="project" value="InterPro"/>
</dbReference>
<dbReference type="Proteomes" id="UP000002640">
    <property type="component" value="Unassembled WGS sequence"/>
</dbReference>
<dbReference type="GO" id="GO:0003777">
    <property type="term" value="F:microtubule motor activity"/>
    <property type="evidence" value="ECO:0007669"/>
    <property type="project" value="InterPro"/>
</dbReference>
<dbReference type="EMBL" id="JH159151">
    <property type="protein sequence ID" value="EGZ30631.1"/>
    <property type="molecule type" value="Genomic_DNA"/>
</dbReference>
<keyword evidence="1" id="KW-0505">Motor protein</keyword>
<feature type="domain" description="Kinesin motor" evidence="3">
    <location>
        <begin position="1"/>
        <end position="373"/>
    </location>
</feature>
<dbReference type="OMA" id="QFQTRGP"/>
<dbReference type="PRINTS" id="PR00380">
    <property type="entry name" value="KINESINHEAVY"/>
</dbReference>
<feature type="binding site" evidence="1">
    <location>
        <begin position="96"/>
        <end position="103"/>
    </location>
    <ligand>
        <name>ATP</name>
        <dbReference type="ChEBI" id="CHEBI:30616"/>
    </ligand>
</feature>
<dbReference type="AlphaFoldDB" id="G4YR03"/>
<dbReference type="InterPro" id="IPR027417">
    <property type="entry name" value="P-loop_NTPase"/>
</dbReference>
<dbReference type="InterPro" id="IPR036961">
    <property type="entry name" value="Kinesin_motor_dom_sf"/>
</dbReference>
<evidence type="ECO:0000259" key="3">
    <source>
        <dbReference type="PROSITE" id="PS50067"/>
    </source>
</evidence>
<evidence type="ECO:0000313" key="4">
    <source>
        <dbReference type="EMBL" id="EGZ30631.1"/>
    </source>
</evidence>
<accession>G4YR03</accession>
<dbReference type="Pfam" id="PF00225">
    <property type="entry name" value="Kinesin"/>
    <property type="match status" value="1"/>
</dbReference>
<dbReference type="SMART" id="SM00129">
    <property type="entry name" value="KISc"/>
    <property type="match status" value="1"/>
</dbReference>
<organism evidence="4 5">
    <name type="scientific">Phytophthora sojae (strain P6497)</name>
    <name type="common">Soybean stem and root rot agent</name>
    <name type="synonym">Phytophthora megasperma f. sp. glycines</name>
    <dbReference type="NCBI Taxonomy" id="1094619"/>
    <lineage>
        <taxon>Eukaryota</taxon>
        <taxon>Sar</taxon>
        <taxon>Stramenopiles</taxon>
        <taxon>Oomycota</taxon>
        <taxon>Peronosporomycetes</taxon>
        <taxon>Peronosporales</taxon>
        <taxon>Peronosporaceae</taxon>
        <taxon>Phytophthora</taxon>
    </lineage>
</organism>
<dbReference type="GO" id="GO:0005524">
    <property type="term" value="F:ATP binding"/>
    <property type="evidence" value="ECO:0007669"/>
    <property type="project" value="UniProtKB-UniRule"/>
</dbReference>
<keyword evidence="1" id="KW-0067">ATP-binding</keyword>
<gene>
    <name evidence="4" type="ORF">PHYSODRAFT_469590</name>
</gene>
<dbReference type="SUPFAM" id="SSF52540">
    <property type="entry name" value="P-loop containing nucleoside triphosphate hydrolases"/>
    <property type="match status" value="1"/>
</dbReference>
<dbReference type="InParanoid" id="G4YR03"/>
<dbReference type="Gene3D" id="3.40.850.10">
    <property type="entry name" value="Kinesin motor domain"/>
    <property type="match status" value="1"/>
</dbReference>
<keyword evidence="1" id="KW-0547">Nucleotide-binding</keyword>
<feature type="region of interest" description="Disordered" evidence="2">
    <location>
        <begin position="1"/>
        <end position="41"/>
    </location>
</feature>
<sequence length="376" mass="41143">MTRIVNPTALPPPPRGHASARYTSSKLPLEESTSTTDSPTFPAQFTQEFRFDYTYWSFDRSPGHPVATQSTIYDELGVLALQQVLQGNNCSVFAYGQPSAGKTYSLMGSSGERASLPASVKTNGNVNGVRAPPSALSLSERRGLIPRIFQGLFAEIDEGKRSGNSYTVIMSYVEIYDERVYDLLSQSTMKKSLKVREHPDDGAFVERARRVQVTSSSQVVELIEEGNRTRSVSSSRPSRSHTVLLLSLSQNSPAVSSPRKSKLAVVDLAASERVDRSDVSGLRAREAASVNRSLATLADVVGALAKRRSGRSVDGSHRQKVFAPYRNSVLTRLLKDCLGGHAKTIILGTISPCCAHYEESMTTLRYIERARSVYST</sequence>
<evidence type="ECO:0000256" key="1">
    <source>
        <dbReference type="PROSITE-ProRule" id="PRU00283"/>
    </source>
</evidence>
<dbReference type="GeneID" id="20653834"/>
<dbReference type="InterPro" id="IPR001752">
    <property type="entry name" value="Kinesin_motor_dom"/>
</dbReference>
<name>G4YR03_PHYSP</name>
<dbReference type="PANTHER" id="PTHR47117">
    <property type="entry name" value="STAR-RELATED LIPID TRANSFER PROTEIN 9"/>
    <property type="match status" value="1"/>
</dbReference>
<protein>
    <recommendedName>
        <fullName evidence="3">Kinesin motor domain-containing protein</fullName>
    </recommendedName>
</protein>
<dbReference type="KEGG" id="psoj:PHYSODRAFT_469590"/>
<dbReference type="STRING" id="1094619.G4YR03"/>